<dbReference type="PANTHER" id="PTHR11127">
    <property type="entry name" value="60S RIBOSOMAL PROTEIN L14"/>
    <property type="match status" value="1"/>
</dbReference>
<accession>A0A1Y1UVK0</accession>
<dbReference type="Pfam" id="PF01929">
    <property type="entry name" value="Ribosomal_L14e"/>
    <property type="match status" value="1"/>
</dbReference>
<keyword evidence="2 5" id="KW-0689">Ribosomal protein</keyword>
<dbReference type="AlphaFoldDB" id="A0A1Y1UVK0"/>
<evidence type="ECO:0000256" key="3">
    <source>
        <dbReference type="ARBA" id="ARBA00023274"/>
    </source>
</evidence>
<evidence type="ECO:0000313" key="5">
    <source>
        <dbReference type="EMBL" id="ORX41633.1"/>
    </source>
</evidence>
<dbReference type="InterPro" id="IPR039660">
    <property type="entry name" value="Ribosomal_eL14"/>
</dbReference>
<dbReference type="GO" id="GO:0030684">
    <property type="term" value="C:preribosome"/>
    <property type="evidence" value="ECO:0007669"/>
    <property type="project" value="EnsemblFungi"/>
</dbReference>
<name>A0A1Y1UVK0_9FUNG</name>
<dbReference type="GO" id="GO:0022625">
    <property type="term" value="C:cytosolic large ribosomal subunit"/>
    <property type="evidence" value="ECO:0007669"/>
    <property type="project" value="TreeGrafter"/>
</dbReference>
<protein>
    <submittedName>
        <fullName evidence="5">Putative 60S ribosomal protein L14</fullName>
    </submittedName>
</protein>
<dbReference type="EMBL" id="MCFH01000081">
    <property type="protein sequence ID" value="ORX41633.1"/>
    <property type="molecule type" value="Genomic_DNA"/>
</dbReference>
<sequence length="136" mass="15079">MVEFKKIVEVGRVVMITYGPDAGKLAVIVDIIDHARALIDGPTTNVARQAMSFKRLNLTAVKVANLPRGASSPVVAKRLADQKISEVFAKTTYAKKLAARAARANLTDFGRFKLMIAKKQRRNVINREFAKLKKQN</sequence>
<dbReference type="GO" id="GO:0003735">
    <property type="term" value="F:structural constituent of ribosome"/>
    <property type="evidence" value="ECO:0007669"/>
    <property type="project" value="InterPro"/>
</dbReference>
<evidence type="ECO:0000313" key="6">
    <source>
        <dbReference type="Proteomes" id="UP000193719"/>
    </source>
</evidence>
<keyword evidence="6" id="KW-1185">Reference proteome</keyword>
<dbReference type="GO" id="GO:0003723">
    <property type="term" value="F:RNA binding"/>
    <property type="evidence" value="ECO:0007669"/>
    <property type="project" value="InterPro"/>
</dbReference>
<reference evidence="5 6" key="1">
    <citation type="submission" date="2016-08" db="EMBL/GenBank/DDBJ databases">
        <title>Genomes of anaerobic fungi encode conserved fungal cellulosomes for biomass hydrolysis.</title>
        <authorList>
            <consortium name="DOE Joint Genome Institute"/>
            <person name="Haitjema C.H."/>
            <person name="Gilmore S.P."/>
            <person name="Henske J.K."/>
            <person name="Solomon K.V."/>
            <person name="De Groot R."/>
            <person name="Kuo A."/>
            <person name="Mondo S.J."/>
            <person name="Salamov A.A."/>
            <person name="Labutti K."/>
            <person name="Zhao Z."/>
            <person name="Chiniquy J."/>
            <person name="Barry K."/>
            <person name="Brewer H.M."/>
            <person name="Purvine S.O."/>
            <person name="Wright A.T."/>
            <person name="Boxma B."/>
            <person name="Van Alen T."/>
            <person name="Hackstein J.H."/>
            <person name="Baker S.E."/>
            <person name="Grigoriev I.V."/>
            <person name="O'Malley M.A."/>
        </authorList>
    </citation>
    <scope>NUCLEOTIDE SEQUENCE [LARGE SCALE GENOMIC DNA]</scope>
    <source>
        <strain evidence="6">finn</strain>
    </source>
</reference>
<dbReference type="Proteomes" id="UP000193719">
    <property type="component" value="Unassembled WGS sequence"/>
</dbReference>
<proteinExistence type="inferred from homology"/>
<dbReference type="Pfam" id="PF00467">
    <property type="entry name" value="KOW"/>
    <property type="match status" value="1"/>
</dbReference>
<dbReference type="Gene3D" id="6.10.250.2270">
    <property type="match status" value="1"/>
</dbReference>
<dbReference type="GO" id="GO:0042273">
    <property type="term" value="P:ribosomal large subunit biogenesis"/>
    <property type="evidence" value="ECO:0007669"/>
    <property type="project" value="TreeGrafter"/>
</dbReference>
<feature type="domain" description="KOW" evidence="4">
    <location>
        <begin position="7"/>
        <end position="34"/>
    </location>
</feature>
<dbReference type="PANTHER" id="PTHR11127:SF2">
    <property type="entry name" value="LARGE RIBOSOMAL SUBUNIT PROTEIN EL14"/>
    <property type="match status" value="1"/>
</dbReference>
<organism evidence="5 6">
    <name type="scientific">Piromyces finnis</name>
    <dbReference type="NCBI Taxonomy" id="1754191"/>
    <lineage>
        <taxon>Eukaryota</taxon>
        <taxon>Fungi</taxon>
        <taxon>Fungi incertae sedis</taxon>
        <taxon>Chytridiomycota</taxon>
        <taxon>Chytridiomycota incertae sedis</taxon>
        <taxon>Neocallimastigomycetes</taxon>
        <taxon>Neocallimastigales</taxon>
        <taxon>Neocallimastigaceae</taxon>
        <taxon>Piromyces</taxon>
    </lineage>
</organism>
<dbReference type="InterPro" id="IPR005824">
    <property type="entry name" value="KOW"/>
</dbReference>
<dbReference type="GO" id="GO:0006412">
    <property type="term" value="P:translation"/>
    <property type="evidence" value="ECO:0007669"/>
    <property type="project" value="InterPro"/>
</dbReference>
<dbReference type="STRING" id="1754191.A0A1Y1UVK0"/>
<evidence type="ECO:0000256" key="1">
    <source>
        <dbReference type="ARBA" id="ARBA00006592"/>
    </source>
</evidence>
<keyword evidence="3" id="KW-0687">Ribonucleoprotein</keyword>
<dbReference type="SMART" id="SM00739">
    <property type="entry name" value="KOW"/>
    <property type="match status" value="1"/>
</dbReference>
<dbReference type="InterPro" id="IPR008991">
    <property type="entry name" value="Translation_prot_SH3-like_sf"/>
</dbReference>
<dbReference type="OrthoDB" id="1875589at2759"/>
<evidence type="ECO:0000259" key="4">
    <source>
        <dbReference type="SMART" id="SM00739"/>
    </source>
</evidence>
<dbReference type="Gene3D" id="2.30.30.30">
    <property type="match status" value="1"/>
</dbReference>
<dbReference type="CDD" id="cd23702">
    <property type="entry name" value="eL14"/>
    <property type="match status" value="1"/>
</dbReference>
<comment type="similarity">
    <text evidence="1">Belongs to the eukaryotic ribosomal protein eL14 family.</text>
</comment>
<comment type="caution">
    <text evidence="5">The sequence shown here is derived from an EMBL/GenBank/DDBJ whole genome shotgun (WGS) entry which is preliminary data.</text>
</comment>
<gene>
    <name evidence="5" type="ORF">BCR36DRAFT_587844</name>
</gene>
<dbReference type="InterPro" id="IPR002784">
    <property type="entry name" value="Ribosomal_eL14_dom"/>
</dbReference>
<dbReference type="SUPFAM" id="SSF50104">
    <property type="entry name" value="Translation proteins SH3-like domain"/>
    <property type="match status" value="1"/>
</dbReference>
<evidence type="ECO:0000256" key="2">
    <source>
        <dbReference type="ARBA" id="ARBA00022980"/>
    </source>
</evidence>
<reference evidence="5 6" key="2">
    <citation type="submission" date="2016-08" db="EMBL/GenBank/DDBJ databases">
        <title>Pervasive Adenine N6-methylation of Active Genes in Fungi.</title>
        <authorList>
            <consortium name="DOE Joint Genome Institute"/>
            <person name="Mondo S.J."/>
            <person name="Dannebaum R.O."/>
            <person name="Kuo R.C."/>
            <person name="Labutti K."/>
            <person name="Haridas S."/>
            <person name="Kuo A."/>
            <person name="Salamov A."/>
            <person name="Ahrendt S.R."/>
            <person name="Lipzen A."/>
            <person name="Sullivan W."/>
            <person name="Andreopoulos W.B."/>
            <person name="Clum A."/>
            <person name="Lindquist E."/>
            <person name="Daum C."/>
            <person name="Ramamoorthy G.K."/>
            <person name="Gryganskyi A."/>
            <person name="Culley D."/>
            <person name="Magnuson J.K."/>
            <person name="James T.Y."/>
            <person name="O'Malley M.A."/>
            <person name="Stajich J.E."/>
            <person name="Spatafora J.W."/>
            <person name="Visel A."/>
            <person name="Grigoriev I.V."/>
        </authorList>
    </citation>
    <scope>NUCLEOTIDE SEQUENCE [LARGE SCALE GENOMIC DNA]</scope>
    <source>
        <strain evidence="6">finn</strain>
    </source>
</reference>
<dbReference type="InterPro" id="IPR014722">
    <property type="entry name" value="Rib_uL2_dom2"/>
</dbReference>